<comment type="caution">
    <text evidence="1">The sequence shown here is derived from an EMBL/GenBank/DDBJ whole genome shotgun (WGS) entry which is preliminary data.</text>
</comment>
<protein>
    <recommendedName>
        <fullName evidence="2">Metallo-beta-lactamase domain-containing protein</fullName>
    </recommendedName>
</protein>
<evidence type="ECO:0000313" key="1">
    <source>
        <dbReference type="EMBL" id="GAG69393.1"/>
    </source>
</evidence>
<dbReference type="InterPro" id="IPR036866">
    <property type="entry name" value="RibonucZ/Hydroxyglut_hydro"/>
</dbReference>
<dbReference type="SUPFAM" id="SSF56281">
    <property type="entry name" value="Metallo-hydrolase/oxidoreductase"/>
    <property type="match status" value="1"/>
</dbReference>
<reference evidence="1" key="1">
    <citation type="journal article" date="2014" name="Front. Microbiol.">
        <title>High frequency of phylogenetically diverse reductive dehalogenase-homologous genes in deep subseafloor sedimentary metagenomes.</title>
        <authorList>
            <person name="Kawai M."/>
            <person name="Futagami T."/>
            <person name="Toyoda A."/>
            <person name="Takaki Y."/>
            <person name="Nishi S."/>
            <person name="Hori S."/>
            <person name="Arai W."/>
            <person name="Tsubouchi T."/>
            <person name="Morono Y."/>
            <person name="Uchiyama I."/>
            <person name="Ito T."/>
            <person name="Fujiyama A."/>
            <person name="Inagaki F."/>
            <person name="Takami H."/>
        </authorList>
    </citation>
    <scope>NUCLEOTIDE SEQUENCE</scope>
    <source>
        <strain evidence="1">Expedition CK06-06</strain>
    </source>
</reference>
<gene>
    <name evidence="1" type="ORF">S01H4_21036</name>
</gene>
<name>X1A9L8_9ZZZZ</name>
<dbReference type="Gene3D" id="3.60.15.10">
    <property type="entry name" value="Ribonuclease Z/Hydroxyacylglutathione hydrolase-like"/>
    <property type="match status" value="1"/>
</dbReference>
<evidence type="ECO:0008006" key="2">
    <source>
        <dbReference type="Google" id="ProtNLM"/>
    </source>
</evidence>
<accession>X1A9L8</accession>
<sequence>MLICRFLGNACIELIGEKDHIIIDPVFLSTPREGIGRVLITHEHSDHINIDKLEEICEKYTEKPEWLAIYGPKIVCDNFHFNILEVEPKTKVNTKRCKYCKQIMEIEIIGIRKDILFLINRCNSCEREVDEILRIIEI</sequence>
<dbReference type="Pfam" id="PF13483">
    <property type="entry name" value="Lactamase_B_3"/>
    <property type="match status" value="1"/>
</dbReference>
<proteinExistence type="predicted"/>
<dbReference type="EMBL" id="BART01009498">
    <property type="protein sequence ID" value="GAG69393.1"/>
    <property type="molecule type" value="Genomic_DNA"/>
</dbReference>
<organism evidence="1">
    <name type="scientific">marine sediment metagenome</name>
    <dbReference type="NCBI Taxonomy" id="412755"/>
    <lineage>
        <taxon>unclassified sequences</taxon>
        <taxon>metagenomes</taxon>
        <taxon>ecological metagenomes</taxon>
    </lineage>
</organism>
<dbReference type="AlphaFoldDB" id="X1A9L8"/>